<evidence type="ECO:0000313" key="8">
    <source>
        <dbReference type="Proteomes" id="UP000001937"/>
    </source>
</evidence>
<dbReference type="InterPro" id="IPR008333">
    <property type="entry name" value="Cbr1-like_FAD-bd_dom"/>
</dbReference>
<name>Q2JA06_FRACC</name>
<dbReference type="PRINTS" id="PR00410">
    <property type="entry name" value="PHEHYDRXLASE"/>
</dbReference>
<evidence type="ECO:0000256" key="6">
    <source>
        <dbReference type="ARBA" id="ARBA00023014"/>
    </source>
</evidence>
<evidence type="ECO:0000256" key="4">
    <source>
        <dbReference type="ARBA" id="ARBA00022827"/>
    </source>
</evidence>
<keyword evidence="8" id="KW-1185">Reference proteome</keyword>
<protein>
    <submittedName>
        <fullName evidence="7">Oxidoreductase FAD-binding region</fullName>
    </submittedName>
</protein>
<dbReference type="EMBL" id="CP000249">
    <property type="protein sequence ID" value="ABD11886.1"/>
    <property type="molecule type" value="Genomic_DNA"/>
</dbReference>
<dbReference type="PROSITE" id="PS51384">
    <property type="entry name" value="FAD_FR"/>
    <property type="match status" value="1"/>
</dbReference>
<reference evidence="7 8" key="1">
    <citation type="journal article" date="2007" name="Genome Res.">
        <title>Genome characteristics of facultatively symbiotic Frankia sp. strains reflect host range and host plant biogeography.</title>
        <authorList>
            <person name="Normand P."/>
            <person name="Lapierre P."/>
            <person name="Tisa L.S."/>
            <person name="Gogarten J.P."/>
            <person name="Alloisio N."/>
            <person name="Bagnarol E."/>
            <person name="Bassi C.A."/>
            <person name="Berry A.M."/>
            <person name="Bickhart D.M."/>
            <person name="Choisne N."/>
            <person name="Couloux A."/>
            <person name="Cournoyer B."/>
            <person name="Cruveiller S."/>
            <person name="Daubin V."/>
            <person name="Demange N."/>
            <person name="Francino M.P."/>
            <person name="Goltsman E."/>
            <person name="Huang Y."/>
            <person name="Kopp O.R."/>
            <person name="Labarre L."/>
            <person name="Lapidus A."/>
            <person name="Lavire C."/>
            <person name="Marechal J."/>
            <person name="Martinez M."/>
            <person name="Mastronunzio J.E."/>
            <person name="Mullin B.C."/>
            <person name="Niemann J."/>
            <person name="Pujic P."/>
            <person name="Rawnsley T."/>
            <person name="Rouy Z."/>
            <person name="Schenowitz C."/>
            <person name="Sellstedt A."/>
            <person name="Tavares F."/>
            <person name="Tomkins J.P."/>
            <person name="Vallenet D."/>
            <person name="Valverde C."/>
            <person name="Wall L.G."/>
            <person name="Wang Y."/>
            <person name="Medigue C."/>
            <person name="Benson D.R."/>
        </authorList>
    </citation>
    <scope>NUCLEOTIDE SEQUENCE [LARGE SCALE GENOMIC DNA]</scope>
    <source>
        <strain evidence="8">DSM 45818 / CECT 9043 / CcI3</strain>
    </source>
</reference>
<dbReference type="eggNOG" id="COG2871">
    <property type="taxonomic scope" value="Bacteria"/>
</dbReference>
<keyword evidence="3" id="KW-0001">2Fe-2S</keyword>
<dbReference type="InterPro" id="IPR036010">
    <property type="entry name" value="2Fe-2S_ferredoxin-like_sf"/>
</dbReference>
<dbReference type="RefSeq" id="WP_011436929.1">
    <property type="nucleotide sequence ID" value="NC_007777.1"/>
</dbReference>
<evidence type="ECO:0000256" key="3">
    <source>
        <dbReference type="ARBA" id="ARBA00022714"/>
    </source>
</evidence>
<dbReference type="GO" id="GO:0016491">
    <property type="term" value="F:oxidoreductase activity"/>
    <property type="evidence" value="ECO:0007669"/>
    <property type="project" value="InterPro"/>
</dbReference>
<dbReference type="InterPro" id="IPR001041">
    <property type="entry name" value="2Fe-2S_ferredoxin-type"/>
</dbReference>
<dbReference type="OrthoDB" id="9801223at2"/>
<dbReference type="CDD" id="cd00207">
    <property type="entry name" value="fer2"/>
    <property type="match status" value="1"/>
</dbReference>
<dbReference type="InterPro" id="IPR006058">
    <property type="entry name" value="2Fe2S_fd_BS"/>
</dbReference>
<organism evidence="7 8">
    <name type="scientific">Frankia casuarinae (strain DSM 45818 / CECT 9043 / HFP020203 / CcI3)</name>
    <dbReference type="NCBI Taxonomy" id="106370"/>
    <lineage>
        <taxon>Bacteria</taxon>
        <taxon>Bacillati</taxon>
        <taxon>Actinomycetota</taxon>
        <taxon>Actinomycetes</taxon>
        <taxon>Frankiales</taxon>
        <taxon>Frankiaceae</taxon>
        <taxon>Frankia</taxon>
    </lineage>
</organism>
<evidence type="ECO:0000313" key="7">
    <source>
        <dbReference type="EMBL" id="ABD11886.1"/>
    </source>
</evidence>
<dbReference type="GO" id="GO:0051537">
    <property type="term" value="F:2 iron, 2 sulfur cluster binding"/>
    <property type="evidence" value="ECO:0007669"/>
    <property type="project" value="UniProtKB-KW"/>
</dbReference>
<dbReference type="InterPro" id="IPR017927">
    <property type="entry name" value="FAD-bd_FR_type"/>
</dbReference>
<sequence>MSDTHRVRFEPVDVEIEVTEDETVLDAAFRQGVNLMHGCKEGQCSACKSFLLDGDVQMGRYSTFALADYESDEGYILLCRAHAFSDLSVELVNYDEDMIRSGLPVRTIESTVVETEDLTHDITRLRLDITGSPDFMFHPGQYVDITIPGSSEHRSFSMANISAAEGYLEFIIKKYPGGRFSGLLEDGLRPDDPLTVTGPYGAFTLRVSSDRRIVFIGGGAGMAPILSLLRQLATKNSEREVVFYYGARAPRDLFYVDEILQTGASIPGFTFVPCLSDSMPENSDDIGHPVENGLVTDIVDRRETDIASCDVYLCGPPPMIDAALPRLESSGVPKEQIFYDKFTITAAAES</sequence>
<dbReference type="Pfam" id="PF00970">
    <property type="entry name" value="FAD_binding_6"/>
    <property type="match status" value="1"/>
</dbReference>
<dbReference type="PANTHER" id="PTHR43644:SF1">
    <property type="entry name" value="NAD(P)H-FLAVIN REDUCTASE"/>
    <property type="match status" value="1"/>
</dbReference>
<gene>
    <name evidence="7" type="ordered locus">Francci3_2519</name>
</gene>
<keyword evidence="5" id="KW-0408">Iron</keyword>
<accession>A0A1X1PXA2</accession>
<dbReference type="InterPro" id="IPR001433">
    <property type="entry name" value="OxRdtase_FAD/NAD-bd"/>
</dbReference>
<keyword evidence="1" id="KW-0813">Transport</keyword>
<dbReference type="InterPro" id="IPR012675">
    <property type="entry name" value="Beta-grasp_dom_sf"/>
</dbReference>
<dbReference type="STRING" id="106370.Francci3_2519"/>
<keyword evidence="6" id="KW-0411">Iron-sulfur</keyword>
<evidence type="ECO:0000256" key="1">
    <source>
        <dbReference type="ARBA" id="ARBA00022448"/>
    </source>
</evidence>
<dbReference type="InterPro" id="IPR001709">
    <property type="entry name" value="Flavoprot_Pyr_Nucl_cyt_Rdtase"/>
</dbReference>
<evidence type="ECO:0000256" key="5">
    <source>
        <dbReference type="ARBA" id="ARBA00023004"/>
    </source>
</evidence>
<dbReference type="Gene3D" id="2.40.30.10">
    <property type="entry name" value="Translation factors"/>
    <property type="match status" value="1"/>
</dbReference>
<dbReference type="SUPFAM" id="SSF54292">
    <property type="entry name" value="2Fe-2S ferredoxin-like"/>
    <property type="match status" value="1"/>
</dbReference>
<dbReference type="SUPFAM" id="SSF63380">
    <property type="entry name" value="Riboflavin synthase domain-like"/>
    <property type="match status" value="1"/>
</dbReference>
<dbReference type="Gene3D" id="3.40.50.80">
    <property type="entry name" value="Nucleotide-binding domain of ferredoxin-NADP reductase (FNR) module"/>
    <property type="match status" value="1"/>
</dbReference>
<proteinExistence type="predicted"/>
<dbReference type="Pfam" id="PF00111">
    <property type="entry name" value="Fer2"/>
    <property type="match status" value="1"/>
</dbReference>
<dbReference type="PANTHER" id="PTHR43644">
    <property type="entry name" value="NA(+)-TRANSLOCATING NADH-QUINONE REDUCTASE SUBUNIT"/>
    <property type="match status" value="1"/>
</dbReference>
<dbReference type="PROSITE" id="PS00197">
    <property type="entry name" value="2FE2S_FER_1"/>
    <property type="match status" value="1"/>
</dbReference>
<evidence type="ECO:0000256" key="2">
    <source>
        <dbReference type="ARBA" id="ARBA00022630"/>
    </source>
</evidence>
<dbReference type="PRINTS" id="PR00371">
    <property type="entry name" value="FPNCR"/>
</dbReference>
<dbReference type="InterPro" id="IPR039261">
    <property type="entry name" value="FNR_nucleotide-bd"/>
</dbReference>
<dbReference type="PROSITE" id="PS51085">
    <property type="entry name" value="2FE2S_FER_2"/>
    <property type="match status" value="1"/>
</dbReference>
<dbReference type="Proteomes" id="UP000001937">
    <property type="component" value="Chromosome"/>
</dbReference>
<dbReference type="AlphaFoldDB" id="Q2JA06"/>
<keyword evidence="4" id="KW-0274">FAD</keyword>
<dbReference type="HOGENOM" id="CLU_003827_7_0_11"/>
<dbReference type="SUPFAM" id="SSF52343">
    <property type="entry name" value="Ferredoxin reductase-like, C-terminal NADP-linked domain"/>
    <property type="match status" value="1"/>
</dbReference>
<accession>Q2JA06</accession>
<keyword evidence="2" id="KW-0285">Flavoprotein</keyword>
<dbReference type="Pfam" id="PF00175">
    <property type="entry name" value="NAD_binding_1"/>
    <property type="match status" value="1"/>
</dbReference>
<dbReference type="KEGG" id="fra:Francci3_2519"/>
<dbReference type="Gene3D" id="3.10.20.30">
    <property type="match status" value="1"/>
</dbReference>
<keyword evidence="3" id="KW-0479">Metal-binding</keyword>
<dbReference type="CDD" id="cd06212">
    <property type="entry name" value="monooxygenase_like"/>
    <property type="match status" value="1"/>
</dbReference>
<dbReference type="InterPro" id="IPR017938">
    <property type="entry name" value="Riboflavin_synthase-like_b-brl"/>
</dbReference>